<evidence type="ECO:0000256" key="1">
    <source>
        <dbReference type="SAM" id="MobiDB-lite"/>
    </source>
</evidence>
<accession>W4PYN6</accession>
<dbReference type="EMBL" id="BAUT01000005">
    <property type="protein sequence ID" value="GAE24916.1"/>
    <property type="molecule type" value="Genomic_DNA"/>
</dbReference>
<reference evidence="2" key="1">
    <citation type="journal article" date="2014" name="Genome Announc.">
        <title>Draft Genome Sequences of Three Alkaliphilic Bacillus Strains, Bacillus wakoensis JCM 9140T, Bacillus akibai JCM 9157T, and Bacillus hemicellulosilyticus JCM 9152T.</title>
        <authorList>
            <person name="Yuki M."/>
            <person name="Oshima K."/>
            <person name="Suda W."/>
            <person name="Oshida Y."/>
            <person name="Kitamura K."/>
            <person name="Iida T."/>
            <person name="Hattori M."/>
            <person name="Ohkuma M."/>
        </authorList>
    </citation>
    <scope>NUCLEOTIDE SEQUENCE [LARGE SCALE GENOMIC DNA]</scope>
    <source>
        <strain evidence="2">JCM 9140</strain>
    </source>
</reference>
<feature type="region of interest" description="Disordered" evidence="1">
    <location>
        <begin position="1"/>
        <end position="25"/>
    </location>
</feature>
<keyword evidence="3" id="KW-1185">Reference proteome</keyword>
<evidence type="ECO:0000313" key="3">
    <source>
        <dbReference type="Proteomes" id="UP000018890"/>
    </source>
</evidence>
<name>W4PYN6_9BACI</name>
<gene>
    <name evidence="2" type="ORF">JCM9140_880</name>
</gene>
<sequence>MRKIESGKRSGSAPLTDFVSNGSQGSSFVPAPILGAVSSMSAVDGEEAKNKQTRLVIISVKSLYMTSPL</sequence>
<organism evidence="2 3">
    <name type="scientific">Halalkalibacter wakoensis JCM 9140</name>
    <dbReference type="NCBI Taxonomy" id="1236970"/>
    <lineage>
        <taxon>Bacteria</taxon>
        <taxon>Bacillati</taxon>
        <taxon>Bacillota</taxon>
        <taxon>Bacilli</taxon>
        <taxon>Bacillales</taxon>
        <taxon>Bacillaceae</taxon>
        <taxon>Halalkalibacter</taxon>
    </lineage>
</organism>
<dbReference type="AlphaFoldDB" id="W4PYN6"/>
<dbReference type="Proteomes" id="UP000018890">
    <property type="component" value="Unassembled WGS sequence"/>
</dbReference>
<evidence type="ECO:0000313" key="2">
    <source>
        <dbReference type="EMBL" id="GAE24916.1"/>
    </source>
</evidence>
<protein>
    <submittedName>
        <fullName evidence="2">Uncharacterized protein</fullName>
    </submittedName>
</protein>
<proteinExistence type="predicted"/>
<comment type="caution">
    <text evidence="2">The sequence shown here is derived from an EMBL/GenBank/DDBJ whole genome shotgun (WGS) entry which is preliminary data.</text>
</comment>